<evidence type="ECO:0000256" key="1">
    <source>
        <dbReference type="ARBA" id="ARBA00008239"/>
    </source>
</evidence>
<dbReference type="InterPro" id="IPR001404">
    <property type="entry name" value="Hsp90_fam"/>
</dbReference>
<dbReference type="InterPro" id="IPR019805">
    <property type="entry name" value="Heat_shock_protein_90_CS"/>
</dbReference>
<dbReference type="Pfam" id="PF00183">
    <property type="entry name" value="HSP90"/>
    <property type="match status" value="1"/>
</dbReference>
<keyword evidence="5" id="KW-0963">Cytoplasm</keyword>
<feature type="region of interest" description="C" evidence="5">
    <location>
        <begin position="555"/>
        <end position="629"/>
    </location>
</feature>
<dbReference type="PANTHER" id="PTHR11528">
    <property type="entry name" value="HEAT SHOCK PROTEIN 90 FAMILY MEMBER"/>
    <property type="match status" value="1"/>
</dbReference>
<comment type="caution">
    <text evidence="5">Lacks conserved residue(s) required for the propagation of feature annotation.</text>
</comment>
<dbReference type="InterPro" id="IPR003594">
    <property type="entry name" value="HATPase_dom"/>
</dbReference>
<dbReference type="InterPro" id="IPR020568">
    <property type="entry name" value="Ribosomal_Su5_D2-typ_SF"/>
</dbReference>
<dbReference type="RefSeq" id="WP_284194533.1">
    <property type="nucleotide sequence ID" value="NZ_BSOG01000001.1"/>
</dbReference>
<dbReference type="CDD" id="cd16927">
    <property type="entry name" value="HATPase_Hsp90-like"/>
    <property type="match status" value="1"/>
</dbReference>
<keyword evidence="2 5" id="KW-0547">Nucleotide-binding</keyword>
<dbReference type="Gene3D" id="3.30.230.80">
    <property type="match status" value="1"/>
</dbReference>
<keyword evidence="3 5" id="KW-0067">ATP-binding</keyword>
<evidence type="ECO:0000259" key="6">
    <source>
        <dbReference type="SMART" id="SM00387"/>
    </source>
</evidence>
<comment type="caution">
    <text evidence="7">The sequence shown here is derived from an EMBL/GenBank/DDBJ whole genome shotgun (WGS) entry which is preliminary data.</text>
</comment>
<dbReference type="Gene3D" id="3.30.565.10">
    <property type="entry name" value="Histidine kinase-like ATPase, C-terminal domain"/>
    <property type="match status" value="1"/>
</dbReference>
<dbReference type="SUPFAM" id="SSF110942">
    <property type="entry name" value="HSP90 C-terminal domain"/>
    <property type="match status" value="1"/>
</dbReference>
<organism evidence="7 8">
    <name type="scientific">Chitinimonas prasina</name>
    <dbReference type="NCBI Taxonomy" id="1434937"/>
    <lineage>
        <taxon>Bacteria</taxon>
        <taxon>Pseudomonadati</taxon>
        <taxon>Pseudomonadota</taxon>
        <taxon>Betaproteobacteria</taxon>
        <taxon>Neisseriales</taxon>
        <taxon>Chitinibacteraceae</taxon>
        <taxon>Chitinimonas</taxon>
    </lineage>
</organism>
<dbReference type="SUPFAM" id="SSF54211">
    <property type="entry name" value="Ribosomal protein S5 domain 2-like"/>
    <property type="match status" value="1"/>
</dbReference>
<dbReference type="Gene3D" id="1.20.120.790">
    <property type="entry name" value="Heat shock protein 90, C-terminal domain"/>
    <property type="match status" value="1"/>
</dbReference>
<evidence type="ECO:0000313" key="8">
    <source>
        <dbReference type="Proteomes" id="UP001156706"/>
    </source>
</evidence>
<keyword evidence="5" id="KW-0346">Stress response</keyword>
<dbReference type="PIRSF" id="PIRSF002583">
    <property type="entry name" value="Hsp90"/>
    <property type="match status" value="1"/>
</dbReference>
<dbReference type="InterPro" id="IPR037196">
    <property type="entry name" value="HSP90_C"/>
</dbReference>
<accession>A0ABQ5Y8V7</accession>
<comment type="similarity">
    <text evidence="1 5">Belongs to the heat shock protein 90 family.</text>
</comment>
<dbReference type="Gene3D" id="3.40.50.11260">
    <property type="match status" value="1"/>
</dbReference>
<reference evidence="8" key="1">
    <citation type="journal article" date="2019" name="Int. J. Syst. Evol. Microbiol.">
        <title>The Global Catalogue of Microorganisms (GCM) 10K type strain sequencing project: providing services to taxonomists for standard genome sequencing and annotation.</title>
        <authorList>
            <consortium name="The Broad Institute Genomics Platform"/>
            <consortium name="The Broad Institute Genome Sequencing Center for Infectious Disease"/>
            <person name="Wu L."/>
            <person name="Ma J."/>
        </authorList>
    </citation>
    <scope>NUCLEOTIDE SEQUENCE [LARGE SCALE GENOMIC DNA]</scope>
    <source>
        <strain evidence="8">NBRC 110044</strain>
    </source>
</reference>
<dbReference type="NCBIfam" id="NF003555">
    <property type="entry name" value="PRK05218.1"/>
    <property type="match status" value="1"/>
</dbReference>
<sequence length="629" mass="70537">MSKQTLGFQAETKQLLQLMIHSLYSNKEIFLRELVSNASDACDKLKFEALNNDALYENDGSLHIDVTFDRDARTITLSDNGIGMTREEVVNNIGTIARSGTKAFFEQLSGDAKKDANLIGQFGVGFYSAFIVADRVSLTTRRAGETAATRWESEGAGEYTLEDVEKAGRGTEIVLHLKDGEDEFLDDWRLKSIIKRYSDHITLPIRMKKGNSYGENGEVIVSDELETINKASALWARSKNDISEEEYKAFYKHVSHDWEEPLAWSHAKVEGRQEYTELLYLPKRAPFDLYDRERRHGVKLFVRRVFIMEDAEKLLPQYLRFVRGVIDSNDLPLNVSREILQHSKDIDTIKAGCVKKVLGLMEDIAENRADDYAAFWKEFGRVLKEGVGEDMGNRERIASLCRFATTASDSEEQSVSLKDYLGRMKEGQDKIYYVTADSFAAAKNSPHLEIFRKKGIEVLLLSDRVDEWFVSSLTEFDGKSLASVAKGGLDLGALEDEAEKQAQETKAADFKELTDKVKEVLGDSVKEVRVTHRLTDSPACLVAEEHGMSGNMERLLKSAGQNISGSKPILEINPDHVLVAKLKSELGGERFGDWSHILFDQALLAEGGQLEDPAGFVKRLNGLMLAMSA</sequence>
<evidence type="ECO:0000256" key="4">
    <source>
        <dbReference type="ARBA" id="ARBA00023186"/>
    </source>
</evidence>
<feature type="domain" description="Histidine kinase/HSP90-like ATPase" evidence="6">
    <location>
        <begin position="26"/>
        <end position="181"/>
    </location>
</feature>
<dbReference type="SMART" id="SM00387">
    <property type="entry name" value="HATPase_c"/>
    <property type="match status" value="1"/>
</dbReference>
<dbReference type="EMBL" id="BSOG01000001">
    <property type="protein sequence ID" value="GLR11370.1"/>
    <property type="molecule type" value="Genomic_DNA"/>
</dbReference>
<keyword evidence="8" id="KW-1185">Reference proteome</keyword>
<dbReference type="HAMAP" id="MF_00505">
    <property type="entry name" value="HSP90"/>
    <property type="match status" value="1"/>
</dbReference>
<evidence type="ECO:0000313" key="7">
    <source>
        <dbReference type="EMBL" id="GLR11370.1"/>
    </source>
</evidence>
<keyword evidence="4 5" id="KW-0143">Chaperone</keyword>
<name>A0ABQ5Y8V7_9NEIS</name>
<gene>
    <name evidence="5 7" type="primary">htpG</name>
    <name evidence="7" type="ORF">GCM10007907_01600</name>
</gene>
<dbReference type="PROSITE" id="PS00298">
    <property type="entry name" value="HSP90"/>
    <property type="match status" value="1"/>
</dbReference>
<protein>
    <recommendedName>
        <fullName evidence="5">Chaperone protein HtpG</fullName>
    </recommendedName>
    <alternativeName>
        <fullName evidence="5">Heat shock protein HtpG</fullName>
    </alternativeName>
    <alternativeName>
        <fullName evidence="5">High temperature protein G</fullName>
    </alternativeName>
</protein>
<comment type="subunit">
    <text evidence="5">Homodimer.</text>
</comment>
<evidence type="ECO:0000256" key="5">
    <source>
        <dbReference type="HAMAP-Rule" id="MF_00505"/>
    </source>
</evidence>
<dbReference type="SUPFAM" id="SSF55874">
    <property type="entry name" value="ATPase domain of HSP90 chaperone/DNA topoisomerase II/histidine kinase"/>
    <property type="match status" value="1"/>
</dbReference>
<comment type="subcellular location">
    <subcellularLocation>
        <location evidence="5">Cytoplasm</location>
    </subcellularLocation>
</comment>
<evidence type="ECO:0000256" key="2">
    <source>
        <dbReference type="ARBA" id="ARBA00022741"/>
    </source>
</evidence>
<dbReference type="InterPro" id="IPR036890">
    <property type="entry name" value="HATPase_C_sf"/>
</dbReference>
<dbReference type="Proteomes" id="UP001156706">
    <property type="component" value="Unassembled WGS sequence"/>
</dbReference>
<proteinExistence type="inferred from homology"/>
<feature type="region of interest" description="A; substrate-binding" evidence="5">
    <location>
        <begin position="1"/>
        <end position="337"/>
    </location>
</feature>
<evidence type="ECO:0000256" key="3">
    <source>
        <dbReference type="ARBA" id="ARBA00022840"/>
    </source>
</evidence>
<dbReference type="PRINTS" id="PR00775">
    <property type="entry name" value="HEATSHOCK90"/>
</dbReference>
<dbReference type="Pfam" id="PF13589">
    <property type="entry name" value="HATPase_c_3"/>
    <property type="match status" value="1"/>
</dbReference>
<dbReference type="InterPro" id="IPR020575">
    <property type="entry name" value="Hsp90_N"/>
</dbReference>
<comment type="function">
    <text evidence="5">Molecular chaperone. Has ATPase activity.</text>
</comment>